<dbReference type="InterPro" id="IPR013150">
    <property type="entry name" value="TFIIB_cyclin"/>
</dbReference>
<evidence type="ECO:0000256" key="2">
    <source>
        <dbReference type="ARBA" id="ARBA00023163"/>
    </source>
</evidence>
<dbReference type="GO" id="GO:0005634">
    <property type="term" value="C:nucleus"/>
    <property type="evidence" value="ECO:0007669"/>
    <property type="project" value="TreeGrafter"/>
</dbReference>
<dbReference type="GO" id="GO:0097550">
    <property type="term" value="C:transcription preinitiation complex"/>
    <property type="evidence" value="ECO:0007669"/>
    <property type="project" value="TreeGrafter"/>
</dbReference>
<dbReference type="GO" id="GO:0017025">
    <property type="term" value="F:TBP-class protein binding"/>
    <property type="evidence" value="ECO:0007669"/>
    <property type="project" value="InterPro"/>
</dbReference>
<name>A0A6C0BJ46_9ZZZZ</name>
<dbReference type="Gene3D" id="1.10.472.10">
    <property type="entry name" value="Cyclin-like"/>
    <property type="match status" value="1"/>
</dbReference>
<dbReference type="GO" id="GO:0070897">
    <property type="term" value="P:transcription preinitiation complex assembly"/>
    <property type="evidence" value="ECO:0007669"/>
    <property type="project" value="InterPro"/>
</dbReference>
<accession>A0A6C0BJ46</accession>
<evidence type="ECO:0000256" key="1">
    <source>
        <dbReference type="ARBA" id="ARBA00023015"/>
    </source>
</evidence>
<dbReference type="Pfam" id="PF00382">
    <property type="entry name" value="TFIIB"/>
    <property type="match status" value="1"/>
</dbReference>
<dbReference type="PRINTS" id="PR00685">
    <property type="entry name" value="TIFACTORIIB"/>
</dbReference>
<feature type="domain" description="Transcription factor TFIIB cyclin-like" evidence="3">
    <location>
        <begin position="159"/>
        <end position="221"/>
    </location>
</feature>
<dbReference type="AlphaFoldDB" id="A0A6C0BJ46"/>
<organism evidence="4">
    <name type="scientific">viral metagenome</name>
    <dbReference type="NCBI Taxonomy" id="1070528"/>
    <lineage>
        <taxon>unclassified sequences</taxon>
        <taxon>metagenomes</taxon>
        <taxon>organismal metagenomes</taxon>
    </lineage>
</organism>
<sequence length="329" mass="37081">METDLPIDVGKVVSQFENSDVSQYDDAMVTSDQHVCPVCHQNGLTNDDGVIMCPACYHDLGNSIDDNAEWRNYGSDDHRMSDPTRCGTAINPLLLESSYGTSIGYTKSNFFNHLKQMNSWQSMPYHERSLKFVFDRLAQCGYNSGLTLNIVEFSHKLFAEVSQIQNDVGETKLSRGDIRDGLIAACLFYACKEYEVSRSPQEIGKICGICTSDVTRGLKLFCDLMKNSHSIDLNKYITKYSDFIERYCNNLDIQHQLIEEIMTLGHKVDALKILTKNTPQAMACGCIFFIVIKHNLGITKTNIAEKCGISVPTITKSYERLLPYTKDLI</sequence>
<protein>
    <recommendedName>
        <fullName evidence="3">Transcription factor TFIIB cyclin-like domain-containing protein</fullName>
    </recommendedName>
</protein>
<dbReference type="InterPro" id="IPR000812">
    <property type="entry name" value="TFIIB"/>
</dbReference>
<keyword evidence="2" id="KW-0804">Transcription</keyword>
<reference evidence="4" key="1">
    <citation type="journal article" date="2020" name="Nature">
        <title>Giant virus diversity and host interactions through global metagenomics.</title>
        <authorList>
            <person name="Schulz F."/>
            <person name="Roux S."/>
            <person name="Paez-Espino D."/>
            <person name="Jungbluth S."/>
            <person name="Walsh D.A."/>
            <person name="Denef V.J."/>
            <person name="McMahon K.D."/>
            <person name="Konstantinidis K.T."/>
            <person name="Eloe-Fadrosh E.A."/>
            <person name="Kyrpides N.C."/>
            <person name="Woyke T."/>
        </authorList>
    </citation>
    <scope>NUCLEOTIDE SEQUENCE</scope>
    <source>
        <strain evidence="4">GVMAG-M-3300014204-73</strain>
    </source>
</reference>
<dbReference type="Gene3D" id="1.10.472.170">
    <property type="match status" value="1"/>
</dbReference>
<dbReference type="CDD" id="cd00043">
    <property type="entry name" value="CYCLIN_SF"/>
    <property type="match status" value="2"/>
</dbReference>
<evidence type="ECO:0000259" key="3">
    <source>
        <dbReference type="Pfam" id="PF00382"/>
    </source>
</evidence>
<dbReference type="SUPFAM" id="SSF47954">
    <property type="entry name" value="Cyclin-like"/>
    <property type="match status" value="2"/>
</dbReference>
<dbReference type="PANTHER" id="PTHR11618">
    <property type="entry name" value="TRANSCRIPTION INITIATION FACTOR IIB-RELATED"/>
    <property type="match status" value="1"/>
</dbReference>
<evidence type="ECO:0000313" key="4">
    <source>
        <dbReference type="EMBL" id="QHS92375.1"/>
    </source>
</evidence>
<keyword evidence="1" id="KW-0805">Transcription regulation</keyword>
<dbReference type="EMBL" id="MN739178">
    <property type="protein sequence ID" value="QHS92375.1"/>
    <property type="molecule type" value="Genomic_DNA"/>
</dbReference>
<dbReference type="PANTHER" id="PTHR11618:SF13">
    <property type="entry name" value="TRANSCRIPTION INITIATION FACTOR IIB"/>
    <property type="match status" value="1"/>
</dbReference>
<proteinExistence type="predicted"/>
<dbReference type="InterPro" id="IPR036915">
    <property type="entry name" value="Cyclin-like_sf"/>
</dbReference>